<keyword evidence="2" id="KW-0472">Membrane</keyword>
<reference evidence="5" key="1">
    <citation type="submission" date="2021-02" db="EMBL/GenBank/DDBJ databases">
        <authorList>
            <person name="Nowell W R."/>
        </authorList>
    </citation>
    <scope>NUCLEOTIDE SEQUENCE</scope>
</reference>
<accession>A0A813Q4S7</accession>
<feature type="region of interest" description="Disordered" evidence="3">
    <location>
        <begin position="276"/>
        <end position="303"/>
    </location>
</feature>
<dbReference type="PROSITE" id="PS50106">
    <property type="entry name" value="PDZ"/>
    <property type="match status" value="3"/>
</dbReference>
<feature type="compositionally biased region" description="Polar residues" evidence="3">
    <location>
        <begin position="276"/>
        <end position="302"/>
    </location>
</feature>
<dbReference type="Gene3D" id="2.30.42.10">
    <property type="match status" value="4"/>
</dbReference>
<evidence type="ECO:0000256" key="1">
    <source>
        <dbReference type="ARBA" id="ARBA00004370"/>
    </source>
</evidence>
<dbReference type="GO" id="GO:0097120">
    <property type="term" value="P:receptor localization to synapse"/>
    <property type="evidence" value="ECO:0007669"/>
    <property type="project" value="TreeGrafter"/>
</dbReference>
<feature type="domain" description="PDZ" evidence="4">
    <location>
        <begin position="17"/>
        <end position="108"/>
    </location>
</feature>
<protein>
    <recommendedName>
        <fullName evidence="4">PDZ domain-containing protein</fullName>
    </recommendedName>
</protein>
<name>A0A813Q4S7_9BILA</name>
<feature type="region of interest" description="Disordered" evidence="3">
    <location>
        <begin position="250"/>
        <end position="269"/>
    </location>
</feature>
<feature type="domain" description="PDZ" evidence="4">
    <location>
        <begin position="112"/>
        <end position="187"/>
    </location>
</feature>
<dbReference type="SMART" id="SM00228">
    <property type="entry name" value="PDZ"/>
    <property type="match status" value="3"/>
</dbReference>
<dbReference type="GO" id="GO:0098609">
    <property type="term" value="P:cell-cell adhesion"/>
    <property type="evidence" value="ECO:0007669"/>
    <property type="project" value="TreeGrafter"/>
</dbReference>
<feature type="domain" description="PDZ" evidence="4">
    <location>
        <begin position="343"/>
        <end position="426"/>
    </location>
</feature>
<dbReference type="InterPro" id="IPR050614">
    <property type="entry name" value="Synaptic_Scaffolding_LAP-MAGUK"/>
</dbReference>
<gene>
    <name evidence="5" type="ORF">IZO911_LOCUS4776</name>
</gene>
<dbReference type="GO" id="GO:0045197">
    <property type="term" value="P:establishment or maintenance of epithelial cell apical/basal polarity"/>
    <property type="evidence" value="ECO:0007669"/>
    <property type="project" value="TreeGrafter"/>
</dbReference>
<evidence type="ECO:0000256" key="2">
    <source>
        <dbReference type="ARBA" id="ARBA00023136"/>
    </source>
</evidence>
<feature type="compositionally biased region" description="Polar residues" evidence="3">
    <location>
        <begin position="257"/>
        <end position="269"/>
    </location>
</feature>
<dbReference type="GO" id="GO:0019901">
    <property type="term" value="F:protein kinase binding"/>
    <property type="evidence" value="ECO:0007669"/>
    <property type="project" value="TreeGrafter"/>
</dbReference>
<dbReference type="EMBL" id="CAJNOE010000027">
    <property type="protein sequence ID" value="CAF0762064.1"/>
    <property type="molecule type" value="Genomic_DNA"/>
</dbReference>
<organism evidence="5 6">
    <name type="scientific">Adineta steineri</name>
    <dbReference type="NCBI Taxonomy" id="433720"/>
    <lineage>
        <taxon>Eukaryota</taxon>
        <taxon>Metazoa</taxon>
        <taxon>Spiralia</taxon>
        <taxon>Gnathifera</taxon>
        <taxon>Rotifera</taxon>
        <taxon>Eurotatoria</taxon>
        <taxon>Bdelloidea</taxon>
        <taxon>Adinetida</taxon>
        <taxon>Adinetidae</taxon>
        <taxon>Adineta</taxon>
    </lineage>
</organism>
<dbReference type="PANTHER" id="PTHR23119:SF51">
    <property type="entry name" value="DISKS LARGE 1 TUMOR SUPPRESSOR PROTEIN"/>
    <property type="match status" value="1"/>
</dbReference>
<evidence type="ECO:0000313" key="6">
    <source>
        <dbReference type="Proteomes" id="UP000663860"/>
    </source>
</evidence>
<comment type="caution">
    <text evidence="5">The sequence shown here is derived from an EMBL/GenBank/DDBJ whole genome shotgun (WGS) entry which is preliminary data.</text>
</comment>
<dbReference type="GO" id="GO:0016323">
    <property type="term" value="C:basolateral plasma membrane"/>
    <property type="evidence" value="ECO:0007669"/>
    <property type="project" value="TreeGrafter"/>
</dbReference>
<dbReference type="GO" id="GO:0043113">
    <property type="term" value="P:receptor clustering"/>
    <property type="evidence" value="ECO:0007669"/>
    <property type="project" value="TreeGrafter"/>
</dbReference>
<proteinExistence type="predicted"/>
<dbReference type="Proteomes" id="UP000663860">
    <property type="component" value="Unassembled WGS sequence"/>
</dbReference>
<sequence length="553" mass="63217">MSDIIRYDYNDHWKEKEITLERTNSSHGSLGFTITGGIDLPFINHHFNFIIITKIAGNGLAYRNKQLKLYDIILRVNNIDFTNIKHQTAADILRASGKKMQLLIRRLAPLYSEEIELKHSGKLGIYIKGGIGDEYFVNDHGIFITDIAQYQTNKQLDIGDRLLQISSAFNTYDLRFVTFEYAKKYIRLACTESQTIKLYVAHKRHTERVQIQQTVLYQGQYDHLGSNDGNYPRYENRLLNSRDINRSAGFLPKERSQPNPIGSVITQPEINRQEIQKSQNLKQPVDSTDPNAAIEQETTQQSKLREAAIRDAHEERIRREIGKMDQVARKNKDGTSGGLRTNSSHGSLGFTITGGIDLPFINHHFNFIIITKIAENGLAYRDKQLKLYDIILRVNNIDFTNIKHQTAVDILRASGKKVQLLIRRLAPLYSEEIELKHSGKLGIYIKGGIGDDYSMNDHGIFITDINEHQTNKQLHIDDRLLQISSAQHVNSTDPNAAIKQETTQESKLREAAIRDAHEERIRREIGKMSQIARKNKDGTSEGLRVSQYSLEII</sequence>
<dbReference type="PANTHER" id="PTHR23119">
    <property type="entry name" value="DISCS LARGE"/>
    <property type="match status" value="1"/>
</dbReference>
<dbReference type="GO" id="GO:0030054">
    <property type="term" value="C:cell junction"/>
    <property type="evidence" value="ECO:0007669"/>
    <property type="project" value="TreeGrafter"/>
</dbReference>
<evidence type="ECO:0000256" key="3">
    <source>
        <dbReference type="SAM" id="MobiDB-lite"/>
    </source>
</evidence>
<dbReference type="SUPFAM" id="SSF50156">
    <property type="entry name" value="PDZ domain-like"/>
    <property type="match status" value="3"/>
</dbReference>
<dbReference type="AlphaFoldDB" id="A0A813Q4S7"/>
<comment type="subcellular location">
    <subcellularLocation>
        <location evidence="1">Membrane</location>
    </subcellularLocation>
</comment>
<dbReference type="InterPro" id="IPR001478">
    <property type="entry name" value="PDZ"/>
</dbReference>
<evidence type="ECO:0000313" key="5">
    <source>
        <dbReference type="EMBL" id="CAF0762064.1"/>
    </source>
</evidence>
<dbReference type="InterPro" id="IPR036034">
    <property type="entry name" value="PDZ_sf"/>
</dbReference>
<evidence type="ECO:0000259" key="4">
    <source>
        <dbReference type="PROSITE" id="PS50106"/>
    </source>
</evidence>
<dbReference type="Pfam" id="PF00595">
    <property type="entry name" value="PDZ"/>
    <property type="match status" value="2"/>
</dbReference>